<keyword evidence="8 14" id="KW-1133">Transmembrane helix</keyword>
<comment type="subcellular location">
    <subcellularLocation>
        <location evidence="1 14">Cell membrane</location>
        <topology evidence="1 14">Multi-pass membrane protein</topology>
    </subcellularLocation>
</comment>
<feature type="transmembrane region" description="Helical" evidence="14">
    <location>
        <begin position="237"/>
        <end position="257"/>
    </location>
</feature>
<keyword evidence="6 14" id="KW-0812">Transmembrane</keyword>
<evidence type="ECO:0000256" key="6">
    <source>
        <dbReference type="ARBA" id="ARBA00022692"/>
    </source>
</evidence>
<feature type="transmembrane region" description="Helical" evidence="14">
    <location>
        <begin position="44"/>
        <end position="64"/>
    </location>
</feature>
<evidence type="ECO:0000256" key="13">
    <source>
        <dbReference type="ARBA" id="ARBA00047594"/>
    </source>
</evidence>
<proteinExistence type="inferred from homology"/>
<comment type="similarity">
    <text evidence="2 14">Belongs to the UppP family.</text>
</comment>
<evidence type="ECO:0000256" key="11">
    <source>
        <dbReference type="ARBA" id="ARBA00032707"/>
    </source>
</evidence>
<dbReference type="GO" id="GO:0071555">
    <property type="term" value="P:cell wall organization"/>
    <property type="evidence" value="ECO:0007669"/>
    <property type="project" value="UniProtKB-KW"/>
</dbReference>
<dbReference type="GO" id="GO:0009252">
    <property type="term" value="P:peptidoglycan biosynthetic process"/>
    <property type="evidence" value="ECO:0007669"/>
    <property type="project" value="UniProtKB-KW"/>
</dbReference>
<dbReference type="GO" id="GO:0005886">
    <property type="term" value="C:plasma membrane"/>
    <property type="evidence" value="ECO:0007669"/>
    <property type="project" value="UniProtKB-SubCell"/>
</dbReference>
<protein>
    <recommendedName>
        <fullName evidence="4 14">Undecaprenyl-diphosphatase</fullName>
        <ecNumber evidence="3 14">3.6.1.27</ecNumber>
    </recommendedName>
    <alternativeName>
        <fullName evidence="12 14">Bacitracin resistance protein</fullName>
    </alternativeName>
    <alternativeName>
        <fullName evidence="11 14">Undecaprenyl pyrophosphate phosphatase</fullName>
    </alternativeName>
</protein>
<organism evidence="15 16">
    <name type="scientific">Candidatus Roizmanbacteria bacterium CG10_big_fil_rev_8_21_14_0_10_39_6</name>
    <dbReference type="NCBI Taxonomy" id="1974853"/>
    <lineage>
        <taxon>Bacteria</taxon>
        <taxon>Candidatus Roizmaniibacteriota</taxon>
    </lineage>
</organism>
<dbReference type="GO" id="GO:0050380">
    <property type="term" value="F:undecaprenyl-diphosphatase activity"/>
    <property type="evidence" value="ECO:0007669"/>
    <property type="project" value="UniProtKB-UniRule"/>
</dbReference>
<keyword evidence="10 14" id="KW-0046">Antibiotic resistance</keyword>
<keyword evidence="14" id="KW-0133">Cell shape</keyword>
<dbReference type="Pfam" id="PF02673">
    <property type="entry name" value="BacA"/>
    <property type="match status" value="1"/>
</dbReference>
<dbReference type="GO" id="GO:0046677">
    <property type="term" value="P:response to antibiotic"/>
    <property type="evidence" value="ECO:0007669"/>
    <property type="project" value="UniProtKB-UniRule"/>
</dbReference>
<comment type="function">
    <text evidence="14">Catalyzes the dephosphorylation of undecaprenyl diphosphate (UPP). Confers resistance to bacitracin.</text>
</comment>
<comment type="catalytic activity">
    <reaction evidence="13 14">
        <text>di-trans,octa-cis-undecaprenyl diphosphate + H2O = di-trans,octa-cis-undecaprenyl phosphate + phosphate + H(+)</text>
        <dbReference type="Rhea" id="RHEA:28094"/>
        <dbReference type="ChEBI" id="CHEBI:15377"/>
        <dbReference type="ChEBI" id="CHEBI:15378"/>
        <dbReference type="ChEBI" id="CHEBI:43474"/>
        <dbReference type="ChEBI" id="CHEBI:58405"/>
        <dbReference type="ChEBI" id="CHEBI:60392"/>
        <dbReference type="EC" id="3.6.1.27"/>
    </reaction>
</comment>
<dbReference type="HAMAP" id="MF_01006">
    <property type="entry name" value="Undec_diphosphatase"/>
    <property type="match status" value="1"/>
</dbReference>
<comment type="miscellaneous">
    <text evidence="14">Bacitracin is thought to be involved in the inhibition of peptidoglycan synthesis by sequestering undecaprenyl diphosphate, thereby reducing the pool of lipid carrier available.</text>
</comment>
<dbReference type="PANTHER" id="PTHR30622:SF3">
    <property type="entry name" value="UNDECAPRENYL-DIPHOSPHATASE"/>
    <property type="match status" value="1"/>
</dbReference>
<evidence type="ECO:0000256" key="1">
    <source>
        <dbReference type="ARBA" id="ARBA00004651"/>
    </source>
</evidence>
<keyword evidence="14" id="KW-0961">Cell wall biogenesis/degradation</keyword>
<feature type="transmembrane region" description="Helical" evidence="14">
    <location>
        <begin position="141"/>
        <end position="168"/>
    </location>
</feature>
<evidence type="ECO:0000256" key="10">
    <source>
        <dbReference type="ARBA" id="ARBA00023251"/>
    </source>
</evidence>
<evidence type="ECO:0000256" key="12">
    <source>
        <dbReference type="ARBA" id="ARBA00032932"/>
    </source>
</evidence>
<keyword evidence="5 14" id="KW-1003">Cell membrane</keyword>
<keyword evidence="14" id="KW-0573">Peptidoglycan synthesis</keyword>
<dbReference type="AlphaFoldDB" id="A0A2M8KTA5"/>
<evidence type="ECO:0000256" key="8">
    <source>
        <dbReference type="ARBA" id="ARBA00022989"/>
    </source>
</evidence>
<evidence type="ECO:0000256" key="3">
    <source>
        <dbReference type="ARBA" id="ARBA00012374"/>
    </source>
</evidence>
<accession>A0A2M8KTA5</accession>
<feature type="transmembrane region" description="Helical" evidence="14">
    <location>
        <begin position="70"/>
        <end position="89"/>
    </location>
</feature>
<feature type="transmembrane region" description="Helical" evidence="14">
    <location>
        <begin position="18"/>
        <end position="37"/>
    </location>
</feature>
<evidence type="ECO:0000313" key="15">
    <source>
        <dbReference type="EMBL" id="PJE63155.1"/>
    </source>
</evidence>
<dbReference type="PANTHER" id="PTHR30622">
    <property type="entry name" value="UNDECAPRENYL-DIPHOSPHATASE"/>
    <property type="match status" value="1"/>
</dbReference>
<sequence>MLMMQAVILGIVEGLTEFLPVSSTAHLIIVAHIFHIARSEYWKFFEVFIQGGAICAVGVSFFKSLTDKKLLAKLASSFFPTAIVGFVLYKAIKTIFFESTGLIAFMLIVGGFIFLFVEWAIRTKRIHLTKDIVSLTWRDAVIIGFAQSVAVVPGVSRAGAVIVAALLLGYRRKSAALYSFLLAVPTIIAAAGYDLLKTDTSVIFSNIGTSIIGLIVAFITAYIVVKWFIGYIQHNTLVSFAWYRIALGMGVYVMRIFGF</sequence>
<dbReference type="GO" id="GO:0008360">
    <property type="term" value="P:regulation of cell shape"/>
    <property type="evidence" value="ECO:0007669"/>
    <property type="project" value="UniProtKB-KW"/>
</dbReference>
<evidence type="ECO:0000256" key="7">
    <source>
        <dbReference type="ARBA" id="ARBA00022801"/>
    </source>
</evidence>
<evidence type="ECO:0000313" key="16">
    <source>
        <dbReference type="Proteomes" id="UP000229554"/>
    </source>
</evidence>
<dbReference type="EC" id="3.6.1.27" evidence="3 14"/>
<evidence type="ECO:0000256" key="14">
    <source>
        <dbReference type="HAMAP-Rule" id="MF_01006"/>
    </source>
</evidence>
<dbReference type="EMBL" id="PFED01000044">
    <property type="protein sequence ID" value="PJE63155.1"/>
    <property type="molecule type" value="Genomic_DNA"/>
</dbReference>
<feature type="transmembrane region" description="Helical" evidence="14">
    <location>
        <begin position="175"/>
        <end position="196"/>
    </location>
</feature>
<evidence type="ECO:0000256" key="5">
    <source>
        <dbReference type="ARBA" id="ARBA00022475"/>
    </source>
</evidence>
<keyword evidence="9 14" id="KW-0472">Membrane</keyword>
<comment type="caution">
    <text evidence="15">The sequence shown here is derived from an EMBL/GenBank/DDBJ whole genome shotgun (WGS) entry which is preliminary data.</text>
</comment>
<name>A0A2M8KTA5_9BACT</name>
<keyword evidence="7 14" id="KW-0378">Hydrolase</keyword>
<feature type="transmembrane region" description="Helical" evidence="14">
    <location>
        <begin position="202"/>
        <end position="225"/>
    </location>
</feature>
<evidence type="ECO:0000256" key="9">
    <source>
        <dbReference type="ARBA" id="ARBA00023136"/>
    </source>
</evidence>
<evidence type="ECO:0000256" key="4">
    <source>
        <dbReference type="ARBA" id="ARBA00021581"/>
    </source>
</evidence>
<reference evidence="16" key="1">
    <citation type="submission" date="2017-09" db="EMBL/GenBank/DDBJ databases">
        <title>Depth-based differentiation of microbial function through sediment-hosted aquifers and enrichment of novel symbionts in the deep terrestrial subsurface.</title>
        <authorList>
            <person name="Probst A.J."/>
            <person name="Ladd B."/>
            <person name="Jarett J.K."/>
            <person name="Geller-Mcgrath D.E."/>
            <person name="Sieber C.M.K."/>
            <person name="Emerson J.B."/>
            <person name="Anantharaman K."/>
            <person name="Thomas B.C."/>
            <person name="Malmstrom R."/>
            <person name="Stieglmeier M."/>
            <person name="Klingl A."/>
            <person name="Woyke T."/>
            <person name="Ryan C.M."/>
            <person name="Banfield J.F."/>
        </authorList>
    </citation>
    <scope>NUCLEOTIDE SEQUENCE [LARGE SCALE GENOMIC DNA]</scope>
</reference>
<gene>
    <name evidence="14" type="primary">uppP</name>
    <name evidence="15" type="ORF">COU88_01030</name>
</gene>
<evidence type="ECO:0000256" key="2">
    <source>
        <dbReference type="ARBA" id="ARBA00010621"/>
    </source>
</evidence>
<feature type="transmembrane region" description="Helical" evidence="14">
    <location>
        <begin position="101"/>
        <end position="121"/>
    </location>
</feature>
<dbReference type="InterPro" id="IPR003824">
    <property type="entry name" value="UppP"/>
</dbReference>
<dbReference type="Proteomes" id="UP000229554">
    <property type="component" value="Unassembled WGS sequence"/>
</dbReference>